<proteinExistence type="predicted"/>
<comment type="caution">
    <text evidence="1">The sequence shown here is derived from an EMBL/GenBank/DDBJ whole genome shotgun (WGS) entry which is preliminary data.</text>
</comment>
<evidence type="ECO:0000313" key="1">
    <source>
        <dbReference type="EMBL" id="GGZ23516.1"/>
    </source>
</evidence>
<protein>
    <submittedName>
        <fullName evidence="1">Uncharacterized protein</fullName>
    </submittedName>
</protein>
<accession>A0A918PWZ4</accession>
<dbReference type="EMBL" id="BMWG01000003">
    <property type="protein sequence ID" value="GGZ23516.1"/>
    <property type="molecule type" value="Genomic_DNA"/>
</dbReference>
<organism evidence="1 2">
    <name type="scientific">Streptomyces inusitatus</name>
    <dbReference type="NCBI Taxonomy" id="68221"/>
    <lineage>
        <taxon>Bacteria</taxon>
        <taxon>Bacillati</taxon>
        <taxon>Actinomycetota</taxon>
        <taxon>Actinomycetes</taxon>
        <taxon>Kitasatosporales</taxon>
        <taxon>Streptomycetaceae</taxon>
        <taxon>Streptomyces</taxon>
    </lineage>
</organism>
<sequence length="106" mass="11473">MNATQLPTARQVHDLGDAVGRIAGLAALSLYGSFPHLDLDRLTEAFTTDKAISFIGRRYLAAIEEGKTPGESAGEVGKALIYAWADARREARTRLDREKVESPATS</sequence>
<dbReference type="RefSeq" id="WP_190122208.1">
    <property type="nucleotide sequence ID" value="NZ_BMWG01000003.1"/>
</dbReference>
<name>A0A918PWZ4_9ACTN</name>
<dbReference type="AlphaFoldDB" id="A0A918PWZ4"/>
<reference evidence="1" key="1">
    <citation type="journal article" date="2014" name="Int. J. Syst. Evol. Microbiol.">
        <title>Complete genome sequence of Corynebacterium casei LMG S-19264T (=DSM 44701T), isolated from a smear-ripened cheese.</title>
        <authorList>
            <consortium name="US DOE Joint Genome Institute (JGI-PGF)"/>
            <person name="Walter F."/>
            <person name="Albersmeier A."/>
            <person name="Kalinowski J."/>
            <person name="Ruckert C."/>
        </authorList>
    </citation>
    <scope>NUCLEOTIDE SEQUENCE</scope>
    <source>
        <strain evidence="1">JCM 4988</strain>
    </source>
</reference>
<dbReference type="Proteomes" id="UP000630936">
    <property type="component" value="Unassembled WGS sequence"/>
</dbReference>
<gene>
    <name evidence="1" type="ORF">GCM10010387_15890</name>
</gene>
<keyword evidence="2" id="KW-1185">Reference proteome</keyword>
<evidence type="ECO:0000313" key="2">
    <source>
        <dbReference type="Proteomes" id="UP000630936"/>
    </source>
</evidence>
<reference evidence="1" key="2">
    <citation type="submission" date="2020-09" db="EMBL/GenBank/DDBJ databases">
        <authorList>
            <person name="Sun Q."/>
            <person name="Ohkuma M."/>
        </authorList>
    </citation>
    <scope>NUCLEOTIDE SEQUENCE</scope>
    <source>
        <strain evidence="1">JCM 4988</strain>
    </source>
</reference>